<feature type="domain" description="Transposase Tc1-like" evidence="1">
    <location>
        <begin position="151"/>
        <end position="197"/>
    </location>
</feature>
<dbReference type="RefSeq" id="XP_065650341.1">
    <property type="nucleotide sequence ID" value="XM_065794269.1"/>
</dbReference>
<organism evidence="2 3">
    <name type="scientific">Hydra vulgaris</name>
    <name type="common">Hydra</name>
    <name type="synonym">Hydra attenuata</name>
    <dbReference type="NCBI Taxonomy" id="6087"/>
    <lineage>
        <taxon>Eukaryota</taxon>
        <taxon>Metazoa</taxon>
        <taxon>Cnidaria</taxon>
        <taxon>Hydrozoa</taxon>
        <taxon>Hydroidolina</taxon>
        <taxon>Anthoathecata</taxon>
        <taxon>Aplanulata</taxon>
        <taxon>Hydridae</taxon>
        <taxon>Hydra</taxon>
    </lineage>
</organism>
<keyword evidence="2" id="KW-1185">Reference proteome</keyword>
<dbReference type="Pfam" id="PF01498">
    <property type="entry name" value="HTH_Tnp_Tc3_2"/>
    <property type="match status" value="1"/>
</dbReference>
<proteinExistence type="predicted"/>
<dbReference type="Proteomes" id="UP001652625">
    <property type="component" value="Chromosome 03"/>
</dbReference>
<protein>
    <submittedName>
        <fullName evidence="3">Uncharacterized protein LOC136078496</fullName>
    </submittedName>
</protein>
<gene>
    <name evidence="3" type="primary">LOC136078496</name>
</gene>
<sequence>MKLDIIIENQEEIKAMLRSLVAVSRVDVSDDVFPQKMKNEHELRQLEIKLKDPSFRKKMINYFGSLGGRYCKDVIRRIMCTTATNQLWSLFSFNGRKGKLSFESCLLCQVVMKACKKIIKDANDQKIEDEIREVLKHAPNQPGGVNYEKRNINENISVWTVRRRLLDSKLPARTPRKVPLLGRKNIMKRKFFAKNHIAWRGPGMTKKWRNILWGDETKIILFNSDGKQYVRRSSNQELSPRFTAKTVKHGGGNIMV</sequence>
<name>A0ABM4BMN3_HYDVU</name>
<accession>A0ABM4BMN3</accession>
<dbReference type="PANTHER" id="PTHR34153">
    <property type="entry name" value="SI:CH211-262H13.3-RELATED-RELATED"/>
    <property type="match status" value="1"/>
</dbReference>
<dbReference type="InterPro" id="IPR036397">
    <property type="entry name" value="RNaseH_sf"/>
</dbReference>
<evidence type="ECO:0000259" key="1">
    <source>
        <dbReference type="Pfam" id="PF01498"/>
    </source>
</evidence>
<dbReference type="GeneID" id="136078496"/>
<reference evidence="3" key="1">
    <citation type="submission" date="2025-08" db="UniProtKB">
        <authorList>
            <consortium name="RefSeq"/>
        </authorList>
    </citation>
    <scope>IDENTIFICATION</scope>
</reference>
<dbReference type="InterPro" id="IPR002492">
    <property type="entry name" value="Transposase_Tc1-like"/>
</dbReference>
<dbReference type="PANTHER" id="PTHR34153:SF2">
    <property type="entry name" value="SI:CH211-262H13.3-RELATED"/>
    <property type="match status" value="1"/>
</dbReference>
<evidence type="ECO:0000313" key="3">
    <source>
        <dbReference type="RefSeq" id="XP_065650341.1"/>
    </source>
</evidence>
<evidence type="ECO:0000313" key="2">
    <source>
        <dbReference type="Proteomes" id="UP001652625"/>
    </source>
</evidence>
<dbReference type="Gene3D" id="3.30.420.10">
    <property type="entry name" value="Ribonuclease H-like superfamily/Ribonuclease H"/>
    <property type="match status" value="1"/>
</dbReference>